<keyword evidence="4" id="KW-0418">Kinase</keyword>
<keyword evidence="4" id="KW-0808">Transferase</keyword>
<dbReference type="InterPro" id="IPR010559">
    <property type="entry name" value="Sig_transdc_His_kin_internal"/>
</dbReference>
<name>A0A9E8SMC6_9BACT</name>
<gene>
    <name evidence="4" type="ORF">ON006_08465</name>
</gene>
<feature type="coiled-coil region" evidence="1">
    <location>
        <begin position="173"/>
        <end position="212"/>
    </location>
</feature>
<dbReference type="InterPro" id="IPR050640">
    <property type="entry name" value="Bact_2-comp_sensor_kinase"/>
</dbReference>
<evidence type="ECO:0000256" key="2">
    <source>
        <dbReference type="SAM" id="Phobius"/>
    </source>
</evidence>
<sequence length="411" mass="48052">MAKKLFSFFKLPETTGRFLLHLLTWLLVWATIRYFSVPTLTKDNLATIEHAAVAVMSQTLIIFYFLGYIVFPKFLYPRRLIPFIISLLALFQLIYITNYYEFSYLAQISNFKGQLESNYIVRAWNRYLNPNPWTVCFTDFKIAYFNYGWSFFYVTPVLVIKVMRDVVSARTHNLRLERDRIQLEKDNLDLQRQRLTLQRDNLNLELSFLKSQINPHFLFNTLNAIYARTADVDEHAADLVMRLSNLMRYSLYESNRERVVMTKEVDYIESYIELEKARFSDKVAIDYQLHGNPEHYFIAPLLLISFVENAFKHGTSRSLSSSFVNISIHLEDAKLLFSVKNSVPPKNKSLDSLKQTGQKPGGFGLVNTAKRLALLYPQKHKLDIIETDQQFEINLEMELTSVSHLQADTQL</sequence>
<dbReference type="Proteomes" id="UP001164653">
    <property type="component" value="Chromosome"/>
</dbReference>
<dbReference type="RefSeq" id="WP_244818909.1">
    <property type="nucleotide sequence ID" value="NZ_CP112998.1"/>
</dbReference>
<dbReference type="Pfam" id="PF06580">
    <property type="entry name" value="His_kinase"/>
    <property type="match status" value="1"/>
</dbReference>
<dbReference type="PANTHER" id="PTHR34220">
    <property type="entry name" value="SENSOR HISTIDINE KINASE YPDA"/>
    <property type="match status" value="1"/>
</dbReference>
<reference evidence="4" key="1">
    <citation type="submission" date="2022-11" db="EMBL/GenBank/DDBJ databases">
        <title>Dyadobacter pollutisoli sp. nov., isolated from plastic dumped soil.</title>
        <authorList>
            <person name="Kim J.M."/>
            <person name="Kim K.R."/>
            <person name="Lee J.K."/>
            <person name="Hao L."/>
            <person name="Jeon C.O."/>
        </authorList>
    </citation>
    <scope>NUCLEOTIDE SEQUENCE</scope>
    <source>
        <strain evidence="4">U1</strain>
    </source>
</reference>
<feature type="domain" description="Signal transduction histidine kinase internal region" evidence="3">
    <location>
        <begin position="205"/>
        <end position="282"/>
    </location>
</feature>
<keyword evidence="2" id="KW-1133">Transmembrane helix</keyword>
<dbReference type="AlphaFoldDB" id="A0A9E8SMC6"/>
<feature type="transmembrane region" description="Helical" evidence="2">
    <location>
        <begin position="80"/>
        <end position="100"/>
    </location>
</feature>
<keyword evidence="2" id="KW-0472">Membrane</keyword>
<dbReference type="PANTHER" id="PTHR34220:SF7">
    <property type="entry name" value="SENSOR HISTIDINE KINASE YPDA"/>
    <property type="match status" value="1"/>
</dbReference>
<dbReference type="GO" id="GO:0016020">
    <property type="term" value="C:membrane"/>
    <property type="evidence" value="ECO:0007669"/>
    <property type="project" value="InterPro"/>
</dbReference>
<proteinExistence type="predicted"/>
<evidence type="ECO:0000313" key="5">
    <source>
        <dbReference type="Proteomes" id="UP001164653"/>
    </source>
</evidence>
<dbReference type="EMBL" id="CP112998">
    <property type="protein sequence ID" value="WAC13983.1"/>
    <property type="molecule type" value="Genomic_DNA"/>
</dbReference>
<evidence type="ECO:0000313" key="4">
    <source>
        <dbReference type="EMBL" id="WAC13983.1"/>
    </source>
</evidence>
<keyword evidence="5" id="KW-1185">Reference proteome</keyword>
<dbReference type="GO" id="GO:0000155">
    <property type="term" value="F:phosphorelay sensor kinase activity"/>
    <property type="evidence" value="ECO:0007669"/>
    <property type="project" value="InterPro"/>
</dbReference>
<feature type="transmembrane region" description="Helical" evidence="2">
    <location>
        <begin position="51"/>
        <end position="71"/>
    </location>
</feature>
<evidence type="ECO:0000256" key="1">
    <source>
        <dbReference type="SAM" id="Coils"/>
    </source>
</evidence>
<evidence type="ECO:0000259" key="3">
    <source>
        <dbReference type="Pfam" id="PF06580"/>
    </source>
</evidence>
<keyword evidence="2" id="KW-0812">Transmembrane</keyword>
<protein>
    <submittedName>
        <fullName evidence="4">Histidine kinase</fullName>
    </submittedName>
</protein>
<keyword evidence="1" id="KW-0175">Coiled coil</keyword>
<dbReference type="KEGG" id="dpf:ON006_08465"/>
<organism evidence="4 5">
    <name type="scientific">Dyadobacter pollutisoli</name>
    <dbReference type="NCBI Taxonomy" id="2910158"/>
    <lineage>
        <taxon>Bacteria</taxon>
        <taxon>Pseudomonadati</taxon>
        <taxon>Bacteroidota</taxon>
        <taxon>Cytophagia</taxon>
        <taxon>Cytophagales</taxon>
        <taxon>Spirosomataceae</taxon>
        <taxon>Dyadobacter</taxon>
    </lineage>
</organism>
<accession>A0A9E8SMC6</accession>